<reference evidence="2 3" key="1">
    <citation type="submission" date="2020-09" db="EMBL/GenBank/DDBJ databases">
        <title>De no assembly of potato wild relative species, Solanum commersonii.</title>
        <authorList>
            <person name="Cho K."/>
        </authorList>
    </citation>
    <scope>NUCLEOTIDE SEQUENCE [LARGE SCALE GENOMIC DNA]</scope>
    <source>
        <strain evidence="2">LZ3.2</strain>
        <tissue evidence="2">Leaf</tissue>
    </source>
</reference>
<gene>
    <name evidence="2" type="ORF">H5410_056681</name>
</gene>
<protein>
    <submittedName>
        <fullName evidence="2">Uncharacterized protein</fullName>
    </submittedName>
</protein>
<evidence type="ECO:0000313" key="2">
    <source>
        <dbReference type="EMBL" id="KAG5576547.1"/>
    </source>
</evidence>
<keyword evidence="3" id="KW-1185">Reference proteome</keyword>
<comment type="caution">
    <text evidence="2">The sequence shown here is derived from an EMBL/GenBank/DDBJ whole genome shotgun (WGS) entry which is preliminary data.</text>
</comment>
<evidence type="ECO:0000313" key="3">
    <source>
        <dbReference type="Proteomes" id="UP000824120"/>
    </source>
</evidence>
<dbReference type="EMBL" id="JACXVP010000011">
    <property type="protein sequence ID" value="KAG5576547.1"/>
    <property type="molecule type" value="Genomic_DNA"/>
</dbReference>
<dbReference type="Proteomes" id="UP000824120">
    <property type="component" value="Chromosome 11"/>
</dbReference>
<proteinExistence type="predicted"/>
<dbReference type="AlphaFoldDB" id="A0A9J5WKY4"/>
<accession>A0A9J5WKY4</accession>
<organism evidence="2 3">
    <name type="scientific">Solanum commersonii</name>
    <name type="common">Commerson's wild potato</name>
    <name type="synonym">Commerson's nightshade</name>
    <dbReference type="NCBI Taxonomy" id="4109"/>
    <lineage>
        <taxon>Eukaryota</taxon>
        <taxon>Viridiplantae</taxon>
        <taxon>Streptophyta</taxon>
        <taxon>Embryophyta</taxon>
        <taxon>Tracheophyta</taxon>
        <taxon>Spermatophyta</taxon>
        <taxon>Magnoliopsida</taxon>
        <taxon>eudicotyledons</taxon>
        <taxon>Gunneridae</taxon>
        <taxon>Pentapetalae</taxon>
        <taxon>asterids</taxon>
        <taxon>lamiids</taxon>
        <taxon>Solanales</taxon>
        <taxon>Solanaceae</taxon>
        <taxon>Solanoideae</taxon>
        <taxon>Solaneae</taxon>
        <taxon>Solanum</taxon>
    </lineage>
</organism>
<name>A0A9J5WKY4_SOLCO</name>
<sequence>MELVDPDGKTGPFSRFSTSFLPKFCVDVCQDFMHGEGCFQWAYQSIFKVKRISKHTLGIEVVAFDGQTNPFLRSNDPRSRFTKSFLLKFFMEVRQHLSYGADILVIQIFDISFAKKFVDVRQHLAMEPVAFDGLLTSFLIKLFMDVRQDHNYKADCPEGNTSPFPRSNDSRSG</sequence>
<evidence type="ECO:0000256" key="1">
    <source>
        <dbReference type="SAM" id="MobiDB-lite"/>
    </source>
</evidence>
<feature type="region of interest" description="Disordered" evidence="1">
    <location>
        <begin position="154"/>
        <end position="173"/>
    </location>
</feature>